<dbReference type="CDD" id="cd00130">
    <property type="entry name" value="PAS"/>
    <property type="match status" value="2"/>
</dbReference>
<dbReference type="SUPFAM" id="SSF55781">
    <property type="entry name" value="GAF domain-like"/>
    <property type="match status" value="2"/>
</dbReference>
<feature type="domain" description="Histidine kinase" evidence="6">
    <location>
        <begin position="608"/>
        <end position="832"/>
    </location>
</feature>
<keyword evidence="3" id="KW-0597">Phosphoprotein</keyword>
<evidence type="ECO:0000256" key="5">
    <source>
        <dbReference type="ARBA" id="ARBA00022777"/>
    </source>
</evidence>
<feature type="domain" description="PAS" evidence="7">
    <location>
        <begin position="190"/>
        <end position="243"/>
    </location>
</feature>
<dbReference type="Gene3D" id="1.10.287.130">
    <property type="match status" value="1"/>
</dbReference>
<dbReference type="GO" id="GO:0009927">
    <property type="term" value="F:histidine phosphotransfer kinase activity"/>
    <property type="evidence" value="ECO:0007669"/>
    <property type="project" value="TreeGrafter"/>
</dbReference>
<name>A0A2N3HST7_9BACT</name>
<dbReference type="SMART" id="SM00065">
    <property type="entry name" value="GAF"/>
    <property type="match status" value="2"/>
</dbReference>
<dbReference type="InterPro" id="IPR003661">
    <property type="entry name" value="HisK_dim/P_dom"/>
</dbReference>
<dbReference type="PROSITE" id="PS50109">
    <property type="entry name" value="HIS_KIN"/>
    <property type="match status" value="1"/>
</dbReference>
<comment type="caution">
    <text evidence="9">The sequence shown here is derived from an EMBL/GenBank/DDBJ whole genome shotgun (WGS) entry which is preliminary data.</text>
</comment>
<evidence type="ECO:0000313" key="10">
    <source>
        <dbReference type="Proteomes" id="UP000233535"/>
    </source>
</evidence>
<dbReference type="SUPFAM" id="SSF55874">
    <property type="entry name" value="ATPase domain of HSP90 chaperone/DNA topoisomerase II/histidine kinase"/>
    <property type="match status" value="1"/>
</dbReference>
<dbReference type="InterPro" id="IPR003594">
    <property type="entry name" value="HATPase_dom"/>
</dbReference>
<dbReference type="Pfam" id="PF13185">
    <property type="entry name" value="GAF_2"/>
    <property type="match status" value="1"/>
</dbReference>
<dbReference type="PROSITE" id="PS50112">
    <property type="entry name" value="PAS"/>
    <property type="match status" value="2"/>
</dbReference>
<dbReference type="InterPro" id="IPR001610">
    <property type="entry name" value="PAC"/>
</dbReference>
<dbReference type="CDD" id="cd16922">
    <property type="entry name" value="HATPase_EvgS-ArcB-TorS-like"/>
    <property type="match status" value="1"/>
</dbReference>
<dbReference type="InterPro" id="IPR005467">
    <property type="entry name" value="His_kinase_dom"/>
</dbReference>
<dbReference type="PROSITE" id="PS50113">
    <property type="entry name" value="PAC"/>
    <property type="match status" value="1"/>
</dbReference>
<evidence type="ECO:0000256" key="2">
    <source>
        <dbReference type="ARBA" id="ARBA00012438"/>
    </source>
</evidence>
<keyword evidence="10" id="KW-1185">Reference proteome</keyword>
<dbReference type="EC" id="2.7.13.3" evidence="2"/>
<dbReference type="Gene3D" id="3.30.450.40">
    <property type="match status" value="2"/>
</dbReference>
<proteinExistence type="predicted"/>
<dbReference type="SMART" id="SM00091">
    <property type="entry name" value="PAS"/>
    <property type="match status" value="2"/>
</dbReference>
<reference evidence="9 10" key="1">
    <citation type="journal article" date="2017" name="Front. Microbiol.">
        <title>Labilibaculum manganireducens gen. nov., sp. nov. and Labilibaculum filiforme sp. nov., Novel Bacteroidetes Isolated from Subsurface Sediments of the Baltic Sea.</title>
        <authorList>
            <person name="Vandieken V."/>
            <person name="Marshall I.P."/>
            <person name="Niemann H."/>
            <person name="Engelen B."/>
            <person name="Cypionka H."/>
        </authorList>
    </citation>
    <scope>NUCLEOTIDE SEQUENCE [LARGE SCALE GENOMIC DNA]</scope>
    <source>
        <strain evidence="9 10">59.16B</strain>
    </source>
</reference>
<dbReference type="OrthoDB" id="9796457at2"/>
<dbReference type="SUPFAM" id="SSF55785">
    <property type="entry name" value="PYP-like sensor domain (PAS domain)"/>
    <property type="match status" value="2"/>
</dbReference>
<keyword evidence="5" id="KW-0418">Kinase</keyword>
<dbReference type="Gene3D" id="3.30.450.20">
    <property type="entry name" value="PAS domain"/>
    <property type="match status" value="2"/>
</dbReference>
<protein>
    <recommendedName>
        <fullName evidence="2">histidine kinase</fullName>
        <ecNumber evidence="2">2.7.13.3</ecNumber>
    </recommendedName>
</protein>
<dbReference type="EMBL" id="MVDD01000017">
    <property type="protein sequence ID" value="PKQ61120.1"/>
    <property type="molecule type" value="Genomic_DNA"/>
</dbReference>
<gene>
    <name evidence="9" type="ORF">BZG02_16890</name>
</gene>
<dbReference type="PRINTS" id="PR00344">
    <property type="entry name" value="BCTRLSENSOR"/>
</dbReference>
<dbReference type="AlphaFoldDB" id="A0A2N3HST7"/>
<dbReference type="PANTHER" id="PTHR43047">
    <property type="entry name" value="TWO-COMPONENT HISTIDINE PROTEIN KINASE"/>
    <property type="match status" value="1"/>
</dbReference>
<dbReference type="InterPro" id="IPR003018">
    <property type="entry name" value="GAF"/>
</dbReference>
<dbReference type="InterPro" id="IPR035965">
    <property type="entry name" value="PAS-like_dom_sf"/>
</dbReference>
<evidence type="ECO:0000256" key="4">
    <source>
        <dbReference type="ARBA" id="ARBA00022679"/>
    </source>
</evidence>
<dbReference type="InterPro" id="IPR004358">
    <property type="entry name" value="Sig_transdc_His_kin-like_C"/>
</dbReference>
<dbReference type="Pfam" id="PF02518">
    <property type="entry name" value="HATPase_c"/>
    <property type="match status" value="1"/>
</dbReference>
<dbReference type="Proteomes" id="UP000233535">
    <property type="component" value="Unassembled WGS sequence"/>
</dbReference>
<evidence type="ECO:0000256" key="1">
    <source>
        <dbReference type="ARBA" id="ARBA00000085"/>
    </source>
</evidence>
<dbReference type="SUPFAM" id="SSF47384">
    <property type="entry name" value="Homodimeric domain of signal transducing histidine kinase"/>
    <property type="match status" value="1"/>
</dbReference>
<dbReference type="Pfam" id="PF13426">
    <property type="entry name" value="PAS_9"/>
    <property type="match status" value="2"/>
</dbReference>
<evidence type="ECO:0000259" key="7">
    <source>
        <dbReference type="PROSITE" id="PS50112"/>
    </source>
</evidence>
<dbReference type="InterPro" id="IPR036097">
    <property type="entry name" value="HisK_dim/P_sf"/>
</dbReference>
<evidence type="ECO:0000256" key="3">
    <source>
        <dbReference type="ARBA" id="ARBA00022553"/>
    </source>
</evidence>
<dbReference type="NCBIfam" id="TIGR00229">
    <property type="entry name" value="sensory_box"/>
    <property type="match status" value="2"/>
</dbReference>
<dbReference type="Gene3D" id="3.30.565.10">
    <property type="entry name" value="Histidine kinase-like ATPase, C-terminal domain"/>
    <property type="match status" value="1"/>
</dbReference>
<evidence type="ECO:0000259" key="6">
    <source>
        <dbReference type="PROSITE" id="PS50109"/>
    </source>
</evidence>
<evidence type="ECO:0000313" key="9">
    <source>
        <dbReference type="EMBL" id="PKQ61120.1"/>
    </source>
</evidence>
<keyword evidence="4" id="KW-0808">Transferase</keyword>
<feature type="domain" description="PAS" evidence="7">
    <location>
        <begin position="320"/>
        <end position="375"/>
    </location>
</feature>
<dbReference type="InterPro" id="IPR029016">
    <property type="entry name" value="GAF-like_dom_sf"/>
</dbReference>
<comment type="catalytic activity">
    <reaction evidence="1">
        <text>ATP + protein L-histidine = ADP + protein N-phospho-L-histidine.</text>
        <dbReference type="EC" id="2.7.13.3"/>
    </reaction>
</comment>
<dbReference type="Pfam" id="PF13492">
    <property type="entry name" value="GAF_3"/>
    <property type="match status" value="1"/>
</dbReference>
<dbReference type="CDD" id="cd00082">
    <property type="entry name" value="HisKA"/>
    <property type="match status" value="1"/>
</dbReference>
<organism evidence="9 10">
    <name type="scientific">Labilibaculum filiforme</name>
    <dbReference type="NCBI Taxonomy" id="1940526"/>
    <lineage>
        <taxon>Bacteria</taxon>
        <taxon>Pseudomonadati</taxon>
        <taxon>Bacteroidota</taxon>
        <taxon>Bacteroidia</taxon>
        <taxon>Marinilabiliales</taxon>
        <taxon>Marinifilaceae</taxon>
        <taxon>Labilibaculum</taxon>
    </lineage>
</organism>
<dbReference type="SMART" id="SM00086">
    <property type="entry name" value="PAC"/>
    <property type="match status" value="2"/>
</dbReference>
<dbReference type="SMART" id="SM00388">
    <property type="entry name" value="HisKA"/>
    <property type="match status" value="1"/>
</dbReference>
<dbReference type="GO" id="GO:0000155">
    <property type="term" value="F:phosphorelay sensor kinase activity"/>
    <property type="evidence" value="ECO:0007669"/>
    <property type="project" value="InterPro"/>
</dbReference>
<dbReference type="Pfam" id="PF00512">
    <property type="entry name" value="HisKA"/>
    <property type="match status" value="1"/>
</dbReference>
<dbReference type="InterPro" id="IPR000700">
    <property type="entry name" value="PAS-assoc_C"/>
</dbReference>
<feature type="domain" description="PAC" evidence="8">
    <location>
        <begin position="378"/>
        <end position="430"/>
    </location>
</feature>
<dbReference type="GO" id="GO:0005886">
    <property type="term" value="C:plasma membrane"/>
    <property type="evidence" value="ECO:0007669"/>
    <property type="project" value="TreeGrafter"/>
</dbReference>
<dbReference type="InterPro" id="IPR036890">
    <property type="entry name" value="HATPase_C_sf"/>
</dbReference>
<evidence type="ECO:0000259" key="8">
    <source>
        <dbReference type="PROSITE" id="PS50113"/>
    </source>
</evidence>
<accession>A0A2N3HST7</accession>
<sequence length="832" mass="93552">MLLEWLTNAEILYFRLMNEQNALRSKILDLLYRGESRLTILNEIVKQAQDIAHGSICSILCVDEEGKYLLVGAAPDLPDFYNNAVHGLPIGYGIGSCGTAAYTGARVIVEDIASHPYWKDFNKLAKAANLGSCWSEPIKDASGKVLGTFAIYHRTPNAPSVADLGFIAELSEITAIVLDRFAINKRLEESENKYRMLANASNEAIFIIASDKIVEANKRATEVTGYSEAELSGMSIFKIIEEKYWHSPYSTGHEIFKDRIRAIGIAKDGSELDVEVHIECSVFKGKPACLLSIRDVSNYLNLKTELLKLSQSVIQSPISVVVTNYKGDIEYVNPKFNELTGYSLEEVVGKNPRILSSGNNKAELYRSMWETIKSGKEWQGEFQNKKKCGELFWEFASISSIKDESGQIINFVAVKEDITERKRQEQIQKIILDISNAVFLQGTLFEFIELIRNELSAIIDTTNFFVALYDQETEMFSLPYHDDQHDLFDKFHKGKTLSGWVVDHNEVLMGTVERLEELEGLGEVVLRGEPSKIWLGMPLRGKEKVIGVLVIQSYEHENAVTEKDKEMLELVSHQISISIEQKRSEQELQKALHDATESDRLKSVFLATMSHELRTPLNAVIGFSELVNSETDIATAVEFCKMINQSGQNLLNIVEDLFDISLIQSGAVKIKQENCSILNLLYEIDVVMNVEREVLGKEHVDLKLNVPDKYLALSIFTDPHRFKQVFLNLLKNALKFTEKGSIEYGILNADSNSGELLQFFVKDTGIGIPDDMKENIFGMFRQANESLARTYNGVGIGLSISKSLTELLGGKIWVESQVGEGSTFYFTHPIKF</sequence>
<dbReference type="InterPro" id="IPR000014">
    <property type="entry name" value="PAS"/>
</dbReference>
<dbReference type="SMART" id="SM00387">
    <property type="entry name" value="HATPase_c"/>
    <property type="match status" value="1"/>
</dbReference>
<dbReference type="PANTHER" id="PTHR43047:SF72">
    <property type="entry name" value="OSMOSENSING HISTIDINE PROTEIN KINASE SLN1"/>
    <property type="match status" value="1"/>
</dbReference>